<name>A0AA39SP84_ACESA</name>
<dbReference type="GO" id="GO:0005634">
    <property type="term" value="C:nucleus"/>
    <property type="evidence" value="ECO:0007669"/>
    <property type="project" value="TreeGrafter"/>
</dbReference>
<evidence type="ECO:0000313" key="4">
    <source>
        <dbReference type="Proteomes" id="UP001168877"/>
    </source>
</evidence>
<dbReference type="SUPFAM" id="SSF48371">
    <property type="entry name" value="ARM repeat"/>
    <property type="match status" value="1"/>
</dbReference>
<dbReference type="PANTHER" id="PTHR12758:SF19">
    <property type="entry name" value="APOPTOSIS INHIBITOR 5"/>
    <property type="match status" value="1"/>
</dbReference>
<gene>
    <name evidence="3" type="ORF">LWI29_032588</name>
</gene>
<organism evidence="3 4">
    <name type="scientific">Acer saccharum</name>
    <name type="common">Sugar maple</name>
    <dbReference type="NCBI Taxonomy" id="4024"/>
    <lineage>
        <taxon>Eukaryota</taxon>
        <taxon>Viridiplantae</taxon>
        <taxon>Streptophyta</taxon>
        <taxon>Embryophyta</taxon>
        <taxon>Tracheophyta</taxon>
        <taxon>Spermatophyta</taxon>
        <taxon>Magnoliopsida</taxon>
        <taxon>eudicotyledons</taxon>
        <taxon>Gunneridae</taxon>
        <taxon>Pentapetalae</taxon>
        <taxon>rosids</taxon>
        <taxon>malvids</taxon>
        <taxon>Sapindales</taxon>
        <taxon>Sapindaceae</taxon>
        <taxon>Hippocastanoideae</taxon>
        <taxon>Acereae</taxon>
        <taxon>Acer</taxon>
    </lineage>
</organism>
<dbReference type="AlphaFoldDB" id="A0AA39SP84"/>
<proteinExistence type="inferred from homology"/>
<evidence type="ECO:0000256" key="2">
    <source>
        <dbReference type="ARBA" id="ARBA00022703"/>
    </source>
</evidence>
<keyword evidence="2" id="KW-0053">Apoptosis</keyword>
<dbReference type="GO" id="GO:0043067">
    <property type="term" value="P:regulation of programmed cell death"/>
    <property type="evidence" value="ECO:0007669"/>
    <property type="project" value="TreeGrafter"/>
</dbReference>
<reference evidence="3" key="2">
    <citation type="submission" date="2023-06" db="EMBL/GenBank/DDBJ databases">
        <authorList>
            <person name="Swenson N.G."/>
            <person name="Wegrzyn J.L."/>
            <person name="Mcevoy S.L."/>
        </authorList>
    </citation>
    <scope>NUCLEOTIDE SEQUENCE</scope>
    <source>
        <strain evidence="3">NS2018</strain>
        <tissue evidence="3">Leaf</tissue>
    </source>
</reference>
<protein>
    <submittedName>
        <fullName evidence="3">Uncharacterized protein</fullName>
    </submittedName>
</protein>
<keyword evidence="4" id="KW-1185">Reference proteome</keyword>
<sequence length="376" mass="44258">MDHFEELFEAGERLKNAGDKSHLVEDYIRILKLKKNSEKEKLLAATMIPKFFKYIPTHLDEVVSTHFRLFETNDNKVFRTTMMRYLVLCTHCPNKLPMAVNFLVEILSCEIDSRDVYKALLPLVKKDTKVSLTILFEHIWNPSKTDTREKVLNFIKDGFTLVKHHSRILGRKWKYKLLVVVNFLMEILTCEIDSRDVYKALLLLESKIPKFLTILFEHIWSPSKTVTREKVLNFIKDGVFTRKTSLLNPREEMEIHVTDLIKRCLEVAIDESEFVIYMDFLKSLSIFKYESSQEHMNELIGLIEGHANFDEQFKVLKVDKFLSFMYMAFPFFLRGASSIKFVEYLNKNIFPVFDQLLEEQKLCLLQSVAYISPYTS</sequence>
<evidence type="ECO:0000256" key="1">
    <source>
        <dbReference type="ARBA" id="ARBA00009515"/>
    </source>
</evidence>
<reference evidence="3" key="1">
    <citation type="journal article" date="2022" name="Plant J.">
        <title>Strategies of tolerance reflected in two North American maple genomes.</title>
        <authorList>
            <person name="McEvoy S.L."/>
            <person name="Sezen U.U."/>
            <person name="Trouern-Trend A."/>
            <person name="McMahon S.M."/>
            <person name="Schaberg P.G."/>
            <person name="Yang J."/>
            <person name="Wegrzyn J.L."/>
            <person name="Swenson N.G."/>
        </authorList>
    </citation>
    <scope>NUCLEOTIDE SEQUENCE</scope>
    <source>
        <strain evidence="3">NS2018</strain>
    </source>
</reference>
<dbReference type="Proteomes" id="UP001168877">
    <property type="component" value="Unassembled WGS sequence"/>
</dbReference>
<dbReference type="EMBL" id="JAUESC010000380">
    <property type="protein sequence ID" value="KAK0593190.1"/>
    <property type="molecule type" value="Genomic_DNA"/>
</dbReference>
<dbReference type="GO" id="GO:0003729">
    <property type="term" value="F:mRNA binding"/>
    <property type="evidence" value="ECO:0007669"/>
    <property type="project" value="TreeGrafter"/>
</dbReference>
<dbReference type="InterPro" id="IPR016024">
    <property type="entry name" value="ARM-type_fold"/>
</dbReference>
<comment type="similarity">
    <text evidence="1">Belongs to the API5 family.</text>
</comment>
<comment type="caution">
    <text evidence="3">The sequence shown here is derived from an EMBL/GenBank/DDBJ whole genome shotgun (WGS) entry which is preliminary data.</text>
</comment>
<evidence type="ECO:0000313" key="3">
    <source>
        <dbReference type="EMBL" id="KAK0593190.1"/>
    </source>
</evidence>
<dbReference type="Pfam" id="PF05918">
    <property type="entry name" value="API5"/>
    <property type="match status" value="2"/>
</dbReference>
<accession>A0AA39SP84</accession>
<dbReference type="PANTHER" id="PTHR12758">
    <property type="entry name" value="APOPTOSIS INHIBITOR 5-RELATED"/>
    <property type="match status" value="1"/>
</dbReference>
<dbReference type="InterPro" id="IPR008383">
    <property type="entry name" value="API5"/>
</dbReference>